<dbReference type="OrthoDB" id="10029326at2759"/>
<reference evidence="2" key="1">
    <citation type="journal article" date="2020" name="Stud. Mycol.">
        <title>101 Dothideomycetes genomes: a test case for predicting lifestyles and emergence of pathogens.</title>
        <authorList>
            <person name="Haridas S."/>
            <person name="Albert R."/>
            <person name="Binder M."/>
            <person name="Bloem J."/>
            <person name="Labutti K."/>
            <person name="Salamov A."/>
            <person name="Andreopoulos B."/>
            <person name="Baker S."/>
            <person name="Barry K."/>
            <person name="Bills G."/>
            <person name="Bluhm B."/>
            <person name="Cannon C."/>
            <person name="Castanera R."/>
            <person name="Culley D."/>
            <person name="Daum C."/>
            <person name="Ezra D."/>
            <person name="Gonzalez J."/>
            <person name="Henrissat B."/>
            <person name="Kuo A."/>
            <person name="Liang C."/>
            <person name="Lipzen A."/>
            <person name="Lutzoni F."/>
            <person name="Magnuson J."/>
            <person name="Mondo S."/>
            <person name="Nolan M."/>
            <person name="Ohm R."/>
            <person name="Pangilinan J."/>
            <person name="Park H.-J."/>
            <person name="Ramirez L."/>
            <person name="Alfaro M."/>
            <person name="Sun H."/>
            <person name="Tritt A."/>
            <person name="Yoshinaga Y."/>
            <person name="Zwiers L.-H."/>
            <person name="Turgeon B."/>
            <person name="Goodwin S."/>
            <person name="Spatafora J."/>
            <person name="Crous P."/>
            <person name="Grigoriev I."/>
        </authorList>
    </citation>
    <scope>NUCLEOTIDE SEQUENCE</scope>
    <source>
        <strain evidence="2">CBS 473.64</strain>
    </source>
</reference>
<feature type="transmembrane region" description="Helical" evidence="1">
    <location>
        <begin position="140"/>
        <end position="162"/>
    </location>
</feature>
<evidence type="ECO:0000256" key="1">
    <source>
        <dbReference type="SAM" id="Phobius"/>
    </source>
</evidence>
<feature type="transmembrane region" description="Helical" evidence="1">
    <location>
        <begin position="32"/>
        <end position="49"/>
    </location>
</feature>
<keyword evidence="1" id="KW-0472">Membrane</keyword>
<organism evidence="2 3">
    <name type="scientific">Massarina eburnea CBS 473.64</name>
    <dbReference type="NCBI Taxonomy" id="1395130"/>
    <lineage>
        <taxon>Eukaryota</taxon>
        <taxon>Fungi</taxon>
        <taxon>Dikarya</taxon>
        <taxon>Ascomycota</taxon>
        <taxon>Pezizomycotina</taxon>
        <taxon>Dothideomycetes</taxon>
        <taxon>Pleosporomycetidae</taxon>
        <taxon>Pleosporales</taxon>
        <taxon>Massarineae</taxon>
        <taxon>Massarinaceae</taxon>
        <taxon>Massarina</taxon>
    </lineage>
</organism>
<feature type="non-terminal residue" evidence="2">
    <location>
        <position position="295"/>
    </location>
</feature>
<feature type="transmembrane region" description="Helical" evidence="1">
    <location>
        <begin position="182"/>
        <end position="203"/>
    </location>
</feature>
<sequence length="295" mass="32877">YTGIDGMDTFLQTLVTCFLPGVVGMDKGFQVLQMYFLVEFFPIITIFCVESGRAGNRWSLIGFPAIYGFLYQSIGGAIVIPFYFVAYIYTSRQRDYYSASSMSIAAAHVKAIIPALVIGYLLPTILLYSPVWDAPTHQRIVAFWQPCPLYVSLILTILPTVFSFSSSSNFSQNEQLNPLRSIYAFSFLVASVWHVGTMAYCLTSQNPRASLGAVFDPRFSASGSIFIDGLQYIFQIDFWVIFATALLWAFTIVYDLRRLGRASVSPLNVLVYFALGSVVVGPAAVLAGTWYWREG</sequence>
<feature type="transmembrane region" description="Helical" evidence="1">
    <location>
        <begin position="239"/>
        <end position="257"/>
    </location>
</feature>
<dbReference type="Proteomes" id="UP000799753">
    <property type="component" value="Unassembled WGS sequence"/>
</dbReference>
<protein>
    <submittedName>
        <fullName evidence="2">Uncharacterized protein</fullName>
    </submittedName>
</protein>
<feature type="transmembrane region" description="Helical" evidence="1">
    <location>
        <begin position="109"/>
        <end position="128"/>
    </location>
</feature>
<dbReference type="AlphaFoldDB" id="A0A6A6SB95"/>
<feature type="transmembrane region" description="Helical" evidence="1">
    <location>
        <begin position="69"/>
        <end position="89"/>
    </location>
</feature>
<keyword evidence="1" id="KW-1133">Transmembrane helix</keyword>
<feature type="non-terminal residue" evidence="2">
    <location>
        <position position="1"/>
    </location>
</feature>
<gene>
    <name evidence="2" type="ORF">P280DRAFT_374743</name>
</gene>
<dbReference type="EMBL" id="MU006778">
    <property type="protein sequence ID" value="KAF2644487.1"/>
    <property type="molecule type" value="Genomic_DNA"/>
</dbReference>
<accession>A0A6A6SB95</accession>
<feature type="transmembrane region" description="Helical" evidence="1">
    <location>
        <begin position="269"/>
        <end position="292"/>
    </location>
</feature>
<evidence type="ECO:0000313" key="2">
    <source>
        <dbReference type="EMBL" id="KAF2644487.1"/>
    </source>
</evidence>
<evidence type="ECO:0000313" key="3">
    <source>
        <dbReference type="Proteomes" id="UP000799753"/>
    </source>
</evidence>
<proteinExistence type="predicted"/>
<keyword evidence="1" id="KW-0812">Transmembrane</keyword>
<keyword evidence="3" id="KW-1185">Reference proteome</keyword>
<name>A0A6A6SB95_9PLEO</name>